<sequence>MDDGDGTEDGGAGRTPAARPRRAGRSLRPAQDDTPPGGPRIDVGSRIGWLARTARQLRGGARLRRLEDMSRATGHAVTRLQRVETGQQRNSDVLDAYERHLDLPGGALVAPVDALCRTFPDEAPRDLGRGEEITDPARMSVLTEALLDPGPVTGGQWLAWAGAMSAVGGMGLPVPTARGLVERLVGELARSAASGYVSRYEALARLRCGPYGGLVLEVAQGWVADVHVQAASDVLSAVGEAITPAAQDWLLDLLEDERDRLVVGAALGLEQMAAVGGEAFWRGLLPDAVASFDRAEPGTTRWWWTSHLLRTVPRSTWEATELRPRRRFAPAPAVRDWSRSRTPTLWTECRARGGAVASRLGLDSGGLLARLVFDIAVSPHETQAVTGYMLLGALPEAAEEVAAELAEMAEQPRDPLLRARIARRLPGLLPAVLPDRVRAWIDSDDEHLRPAAMRAAGAAGVHLPVAVLEAELGGEEFPAGAMYAAGMSGHPVLRDWAAHPRPDVAGAAGWWLRQGDRVVR</sequence>
<name>A0ABN2P6Y0_9ACTN</name>
<proteinExistence type="predicted"/>
<dbReference type="RefSeq" id="WP_344005509.1">
    <property type="nucleotide sequence ID" value="NZ_BAAAMY010000004.1"/>
</dbReference>
<accession>A0ABN2P6Y0</accession>
<comment type="caution">
    <text evidence="2">The sequence shown here is derived from an EMBL/GenBank/DDBJ whole genome shotgun (WGS) entry which is preliminary data.</text>
</comment>
<evidence type="ECO:0000313" key="2">
    <source>
        <dbReference type="EMBL" id="GAA1913736.1"/>
    </source>
</evidence>
<keyword evidence="3" id="KW-1185">Reference proteome</keyword>
<gene>
    <name evidence="2" type="ORF">GCM10009737_13830</name>
</gene>
<reference evidence="2 3" key="1">
    <citation type="journal article" date="2019" name="Int. J. Syst. Evol. Microbiol.">
        <title>The Global Catalogue of Microorganisms (GCM) 10K type strain sequencing project: providing services to taxonomists for standard genome sequencing and annotation.</title>
        <authorList>
            <consortium name="The Broad Institute Genomics Platform"/>
            <consortium name="The Broad Institute Genome Sequencing Center for Infectious Disease"/>
            <person name="Wu L."/>
            <person name="Ma J."/>
        </authorList>
    </citation>
    <scope>NUCLEOTIDE SEQUENCE [LARGE SCALE GENOMIC DNA]</scope>
    <source>
        <strain evidence="2 3">JCM 14046</strain>
    </source>
</reference>
<organism evidence="2 3">
    <name type="scientific">Nocardioides lentus</name>
    <dbReference type="NCBI Taxonomy" id="338077"/>
    <lineage>
        <taxon>Bacteria</taxon>
        <taxon>Bacillati</taxon>
        <taxon>Actinomycetota</taxon>
        <taxon>Actinomycetes</taxon>
        <taxon>Propionibacteriales</taxon>
        <taxon>Nocardioidaceae</taxon>
        <taxon>Nocardioides</taxon>
    </lineage>
</organism>
<evidence type="ECO:0008006" key="4">
    <source>
        <dbReference type="Google" id="ProtNLM"/>
    </source>
</evidence>
<protein>
    <recommendedName>
        <fullName evidence="4">XRE family transcriptional regulator</fullName>
    </recommendedName>
</protein>
<evidence type="ECO:0000313" key="3">
    <source>
        <dbReference type="Proteomes" id="UP001501612"/>
    </source>
</evidence>
<feature type="region of interest" description="Disordered" evidence="1">
    <location>
        <begin position="1"/>
        <end position="44"/>
    </location>
</feature>
<dbReference type="Proteomes" id="UP001501612">
    <property type="component" value="Unassembled WGS sequence"/>
</dbReference>
<evidence type="ECO:0000256" key="1">
    <source>
        <dbReference type="SAM" id="MobiDB-lite"/>
    </source>
</evidence>
<dbReference type="EMBL" id="BAAAMY010000004">
    <property type="protein sequence ID" value="GAA1913736.1"/>
    <property type="molecule type" value="Genomic_DNA"/>
</dbReference>